<sequence>MSTVNNAERRWRKASFSRDGSNCVEVGWQKSSFSRHGSNCVEINRPATDTVLIRDTKDEGKPGPRPVISVPAGNWEQFLEIATGRVSTDDVLGGVPAVEHDSATGTTTLRDAGGTALVFTPGEWTAFISGVKAGEFAAPAA</sequence>
<dbReference type="RefSeq" id="WP_098698412.1">
    <property type="nucleotide sequence ID" value="NZ_CP023778.1"/>
</dbReference>
<protein>
    <submittedName>
        <fullName evidence="2">DUF397 domain-containing protein</fullName>
    </submittedName>
</protein>
<dbReference type="InterPro" id="IPR007278">
    <property type="entry name" value="DUF397"/>
</dbReference>
<proteinExistence type="predicted"/>
<name>A0A291RW55_9NOCA</name>
<feature type="domain" description="DUF397" evidence="1">
    <location>
        <begin position="27"/>
        <end position="80"/>
    </location>
</feature>
<dbReference type="GeneID" id="88357030"/>
<dbReference type="KEGG" id="ntp:CRH09_06250"/>
<dbReference type="AlphaFoldDB" id="A0A291RW55"/>
<accession>A0A291RW55</accession>
<reference evidence="2 3" key="1">
    <citation type="submission" date="2017-10" db="EMBL/GenBank/DDBJ databases">
        <title>Comparative genomics between pathogenic Norcardia.</title>
        <authorList>
            <person name="Zeng L."/>
        </authorList>
    </citation>
    <scope>NUCLEOTIDE SEQUENCE [LARGE SCALE GENOMIC DNA]</scope>
    <source>
        <strain evidence="2 3">NC_YFY_NT001</strain>
    </source>
</reference>
<organism evidence="2 3">
    <name type="scientific">Nocardia terpenica</name>
    <dbReference type="NCBI Taxonomy" id="455432"/>
    <lineage>
        <taxon>Bacteria</taxon>
        <taxon>Bacillati</taxon>
        <taxon>Actinomycetota</taxon>
        <taxon>Actinomycetes</taxon>
        <taxon>Mycobacteriales</taxon>
        <taxon>Nocardiaceae</taxon>
        <taxon>Nocardia</taxon>
    </lineage>
</organism>
<evidence type="ECO:0000313" key="2">
    <source>
        <dbReference type="EMBL" id="ATL71557.1"/>
    </source>
</evidence>
<evidence type="ECO:0000313" key="3">
    <source>
        <dbReference type="Proteomes" id="UP000221961"/>
    </source>
</evidence>
<dbReference type="Pfam" id="PF04149">
    <property type="entry name" value="DUF397"/>
    <property type="match status" value="2"/>
</dbReference>
<dbReference type="EMBL" id="CP023778">
    <property type="protein sequence ID" value="ATL71557.1"/>
    <property type="molecule type" value="Genomic_DNA"/>
</dbReference>
<gene>
    <name evidence="2" type="ORF">CRH09_06250</name>
</gene>
<evidence type="ECO:0000259" key="1">
    <source>
        <dbReference type="Pfam" id="PF04149"/>
    </source>
</evidence>
<feature type="domain" description="DUF397" evidence="1">
    <location>
        <begin position="107"/>
        <end position="132"/>
    </location>
</feature>
<dbReference type="Proteomes" id="UP000221961">
    <property type="component" value="Chromosome"/>
</dbReference>